<dbReference type="InterPro" id="IPR001647">
    <property type="entry name" value="HTH_TetR"/>
</dbReference>
<evidence type="ECO:0000313" key="6">
    <source>
        <dbReference type="Proteomes" id="UP001500037"/>
    </source>
</evidence>
<feature type="compositionally biased region" description="Low complexity" evidence="3">
    <location>
        <begin position="202"/>
        <end position="215"/>
    </location>
</feature>
<dbReference type="InterPro" id="IPR045823">
    <property type="entry name" value="TetR_C_32"/>
</dbReference>
<evidence type="ECO:0000256" key="2">
    <source>
        <dbReference type="PROSITE-ProRule" id="PRU00335"/>
    </source>
</evidence>
<comment type="caution">
    <text evidence="5">The sequence shown here is derived from an EMBL/GenBank/DDBJ whole genome shotgun (WGS) entry which is preliminary data.</text>
</comment>
<dbReference type="Pfam" id="PF19344">
    <property type="entry name" value="TetR_C_32"/>
    <property type="match status" value="1"/>
</dbReference>
<dbReference type="InterPro" id="IPR050109">
    <property type="entry name" value="HTH-type_TetR-like_transc_reg"/>
</dbReference>
<sequence length="250" mass="26100">MTALEEPRREQLLNAADRVVRRDGPGASMNAIAAEAGITKPILYRHFGDRGGLFQALTDRHTAGLLSAVRAALAEPLERRERVEHVLDTYLAGIEARPQIYQLLTHPESGDPHGVGSALAPALRQIAEEITRAVTAQVDLGPDAPLLSEAWGRAITGMVLAAGDWWLEAKPCPRARMVQALADLLWGRLAAAAPLPAAPLPSAAAVAASEPGGPVESVESADDQATTPPTAISNEAGPAGLRAPAGPKSP</sequence>
<feature type="compositionally biased region" description="Low complexity" evidence="3">
    <location>
        <begin position="236"/>
        <end position="250"/>
    </location>
</feature>
<feature type="region of interest" description="Disordered" evidence="3">
    <location>
        <begin position="202"/>
        <end position="250"/>
    </location>
</feature>
<dbReference type="PRINTS" id="PR00455">
    <property type="entry name" value="HTHTETR"/>
</dbReference>
<protein>
    <recommendedName>
        <fullName evidence="4">HTH tetR-type domain-containing protein</fullName>
    </recommendedName>
</protein>
<organism evidence="5 6">
    <name type="scientific">Kitasatospora nipponensis</name>
    <dbReference type="NCBI Taxonomy" id="258049"/>
    <lineage>
        <taxon>Bacteria</taxon>
        <taxon>Bacillati</taxon>
        <taxon>Actinomycetota</taxon>
        <taxon>Actinomycetes</taxon>
        <taxon>Kitasatosporales</taxon>
        <taxon>Streptomycetaceae</taxon>
        <taxon>Kitasatospora</taxon>
    </lineage>
</organism>
<keyword evidence="1 2" id="KW-0238">DNA-binding</keyword>
<evidence type="ECO:0000259" key="4">
    <source>
        <dbReference type="PROSITE" id="PS50977"/>
    </source>
</evidence>
<dbReference type="PANTHER" id="PTHR30055">
    <property type="entry name" value="HTH-TYPE TRANSCRIPTIONAL REGULATOR RUTR"/>
    <property type="match status" value="1"/>
</dbReference>
<accession>A0ABN1WUD3</accession>
<name>A0ABN1WUD3_9ACTN</name>
<dbReference type="PROSITE" id="PS50977">
    <property type="entry name" value="HTH_TETR_2"/>
    <property type="match status" value="1"/>
</dbReference>
<dbReference type="InterPro" id="IPR009057">
    <property type="entry name" value="Homeodomain-like_sf"/>
</dbReference>
<gene>
    <name evidence="5" type="ORF">GCM10009665_63080</name>
</gene>
<dbReference type="InterPro" id="IPR036271">
    <property type="entry name" value="Tet_transcr_reg_TetR-rel_C_sf"/>
</dbReference>
<reference evidence="5 6" key="1">
    <citation type="journal article" date="2019" name="Int. J. Syst. Evol. Microbiol.">
        <title>The Global Catalogue of Microorganisms (GCM) 10K type strain sequencing project: providing services to taxonomists for standard genome sequencing and annotation.</title>
        <authorList>
            <consortium name="The Broad Institute Genomics Platform"/>
            <consortium name="The Broad Institute Genome Sequencing Center for Infectious Disease"/>
            <person name="Wu L."/>
            <person name="Ma J."/>
        </authorList>
    </citation>
    <scope>NUCLEOTIDE SEQUENCE [LARGE SCALE GENOMIC DNA]</scope>
    <source>
        <strain evidence="5 6">JCM 13004</strain>
    </source>
</reference>
<dbReference type="PANTHER" id="PTHR30055:SF227">
    <property type="entry name" value="TRANSCRIPTIONAL REGULATORY PROTEIN (PROBABLY TETR-FAMILY)-RELATED"/>
    <property type="match status" value="1"/>
</dbReference>
<keyword evidence="6" id="KW-1185">Reference proteome</keyword>
<feature type="domain" description="HTH tetR-type" evidence="4">
    <location>
        <begin position="6"/>
        <end position="65"/>
    </location>
</feature>
<dbReference type="EMBL" id="BAAALF010000168">
    <property type="protein sequence ID" value="GAA1265194.1"/>
    <property type="molecule type" value="Genomic_DNA"/>
</dbReference>
<feature type="DNA-binding region" description="H-T-H motif" evidence="2">
    <location>
        <begin position="28"/>
        <end position="47"/>
    </location>
</feature>
<dbReference type="SUPFAM" id="SSF48498">
    <property type="entry name" value="Tetracyclin repressor-like, C-terminal domain"/>
    <property type="match status" value="1"/>
</dbReference>
<evidence type="ECO:0000256" key="1">
    <source>
        <dbReference type="ARBA" id="ARBA00023125"/>
    </source>
</evidence>
<dbReference type="Proteomes" id="UP001500037">
    <property type="component" value="Unassembled WGS sequence"/>
</dbReference>
<dbReference type="Pfam" id="PF00440">
    <property type="entry name" value="TetR_N"/>
    <property type="match status" value="1"/>
</dbReference>
<proteinExistence type="predicted"/>
<evidence type="ECO:0000313" key="5">
    <source>
        <dbReference type="EMBL" id="GAA1265194.1"/>
    </source>
</evidence>
<dbReference type="SUPFAM" id="SSF46689">
    <property type="entry name" value="Homeodomain-like"/>
    <property type="match status" value="1"/>
</dbReference>
<evidence type="ECO:0000256" key="3">
    <source>
        <dbReference type="SAM" id="MobiDB-lite"/>
    </source>
</evidence>
<feature type="compositionally biased region" description="Polar residues" evidence="3">
    <location>
        <begin position="223"/>
        <end position="233"/>
    </location>
</feature>
<dbReference type="Gene3D" id="1.10.357.10">
    <property type="entry name" value="Tetracycline Repressor, domain 2"/>
    <property type="match status" value="1"/>
</dbReference>